<sequence length="717" mass="80184">MRSRTGCLTCRQRKLKCDEEKPVCGQCRKGTRDCQPSDGVVFRHQQNASMNGSGEVEDGSGKLAGFYAYRNSFNEHNVWVEVPKKVTFYNITDPFNAEDTPEPEAEHESDSAPISVPHIEGDRSVDGYFSGPFDQASGLEALSEVATSNLQYIRPVSVPVHTPGDLNASPHLSNNINFLLNPTDPESSIGIGSPAFDPALASSSPTPNPSPVDDHEIAYLLRHFGETTGQWMDLFDLGCYFAHQVPVRALSNPLLKFSACAYAAKQLGRVRGRKAIVGGIVGQQAAMELYLQPETVDWAYIGAKYYDRAIQLLMEELSNAGNTETPITPATAVDETFSPRTTNPSSPNGRQTPRNKRRRVSRQLPSSNPDETLAAAAILCVYEFLDNANTAWARHLSGTKSLFDLAENEGMMPIQSPTSPGSLSQRITPSRARRATFWNFARQDFLAAFINETQTRLNTEDVGLWRAAGLHLDNRGFVVPSNTEESQYPERRVGMREDMISNALIWLMSKIINFLASGDSIDNVYPQDRLSPTGILGINQMLLLERWKELEKELEIWFTGLPDTFKPCARLPPVSNGNYPADSPRALFSEIWYSIPMCASTMQSYHMARTILLMNRPHESTARRSTLSDRLHSYRAIEKEVRYHSHEICGIALGRPEGSVRIHQVQPLFVAGQCLTESRERRIILDLLRGIESDLGWATDYRVRQLLKEWGWNEEPT</sequence>
<comment type="subcellular location">
    <subcellularLocation>
        <location evidence="1">Nucleus</location>
    </subcellularLocation>
</comment>
<evidence type="ECO:0000256" key="3">
    <source>
        <dbReference type="SAM" id="MobiDB-lite"/>
    </source>
</evidence>
<dbReference type="Proteomes" id="UP000235786">
    <property type="component" value="Unassembled WGS sequence"/>
</dbReference>
<dbReference type="CDD" id="cd12148">
    <property type="entry name" value="fungal_TF_MHR"/>
    <property type="match status" value="1"/>
</dbReference>
<dbReference type="STRING" id="1149755.A0A2J6R740"/>
<dbReference type="GO" id="GO:0045944">
    <property type="term" value="P:positive regulation of transcription by RNA polymerase II"/>
    <property type="evidence" value="ECO:0007669"/>
    <property type="project" value="TreeGrafter"/>
</dbReference>
<dbReference type="InterPro" id="IPR001138">
    <property type="entry name" value="Zn2Cys6_DnaBD"/>
</dbReference>
<dbReference type="Gene3D" id="4.10.240.10">
    <property type="entry name" value="Zn(2)-C6 fungal-type DNA-binding domain"/>
    <property type="match status" value="1"/>
</dbReference>
<dbReference type="GO" id="GO:0008270">
    <property type="term" value="F:zinc ion binding"/>
    <property type="evidence" value="ECO:0007669"/>
    <property type="project" value="InterPro"/>
</dbReference>
<dbReference type="CDD" id="cd00067">
    <property type="entry name" value="GAL4"/>
    <property type="match status" value="1"/>
</dbReference>
<dbReference type="PANTHER" id="PTHR37534">
    <property type="entry name" value="TRANSCRIPTIONAL ACTIVATOR PROTEIN UGA3"/>
    <property type="match status" value="1"/>
</dbReference>
<dbReference type="PROSITE" id="PS00463">
    <property type="entry name" value="ZN2_CY6_FUNGAL_1"/>
    <property type="match status" value="1"/>
</dbReference>
<evidence type="ECO:0000259" key="4">
    <source>
        <dbReference type="PROSITE" id="PS50048"/>
    </source>
</evidence>
<dbReference type="GO" id="GO:0000976">
    <property type="term" value="F:transcription cis-regulatory region binding"/>
    <property type="evidence" value="ECO:0007669"/>
    <property type="project" value="TreeGrafter"/>
</dbReference>
<dbReference type="SUPFAM" id="SSF57701">
    <property type="entry name" value="Zn2/Cys6 DNA-binding domain"/>
    <property type="match status" value="1"/>
</dbReference>
<feature type="region of interest" description="Disordered" evidence="3">
    <location>
        <begin position="95"/>
        <end position="114"/>
    </location>
</feature>
<dbReference type="PANTHER" id="PTHR37534:SF9">
    <property type="entry name" value="ZN(II)2CYS6 TRANSCRIPTION FACTOR (EUROFUNG)"/>
    <property type="match status" value="1"/>
</dbReference>
<dbReference type="Pfam" id="PF00172">
    <property type="entry name" value="Zn_clus"/>
    <property type="match status" value="1"/>
</dbReference>
<feature type="domain" description="Zn(2)-C6 fungal-type" evidence="4">
    <location>
        <begin position="6"/>
        <end position="34"/>
    </location>
</feature>
<accession>A0A2J6R740</accession>
<keyword evidence="2" id="KW-0539">Nucleus</keyword>
<dbReference type="OrthoDB" id="5418899at2759"/>
<evidence type="ECO:0000256" key="1">
    <source>
        <dbReference type="ARBA" id="ARBA00004123"/>
    </source>
</evidence>
<dbReference type="AlphaFoldDB" id="A0A2J6R740"/>
<gene>
    <name evidence="5" type="ORF">L207DRAFT_638843</name>
</gene>
<feature type="region of interest" description="Disordered" evidence="3">
    <location>
        <begin position="323"/>
        <end position="368"/>
    </location>
</feature>
<feature type="compositionally biased region" description="Polar residues" evidence="3">
    <location>
        <begin position="338"/>
        <end position="352"/>
    </location>
</feature>
<evidence type="ECO:0000256" key="2">
    <source>
        <dbReference type="ARBA" id="ARBA00023242"/>
    </source>
</evidence>
<dbReference type="InterPro" id="IPR036864">
    <property type="entry name" value="Zn2-C6_fun-type_DNA-bd_sf"/>
</dbReference>
<dbReference type="GO" id="GO:0005634">
    <property type="term" value="C:nucleus"/>
    <property type="evidence" value="ECO:0007669"/>
    <property type="project" value="UniProtKB-SubCell"/>
</dbReference>
<reference evidence="5 6" key="1">
    <citation type="submission" date="2016-04" db="EMBL/GenBank/DDBJ databases">
        <title>A degradative enzymes factory behind the ericoid mycorrhizal symbiosis.</title>
        <authorList>
            <consortium name="DOE Joint Genome Institute"/>
            <person name="Martino E."/>
            <person name="Morin E."/>
            <person name="Grelet G."/>
            <person name="Kuo A."/>
            <person name="Kohler A."/>
            <person name="Daghino S."/>
            <person name="Barry K."/>
            <person name="Choi C."/>
            <person name="Cichocki N."/>
            <person name="Clum A."/>
            <person name="Copeland A."/>
            <person name="Hainaut M."/>
            <person name="Haridas S."/>
            <person name="Labutti K."/>
            <person name="Lindquist E."/>
            <person name="Lipzen A."/>
            <person name="Khouja H.-R."/>
            <person name="Murat C."/>
            <person name="Ohm R."/>
            <person name="Olson A."/>
            <person name="Spatafora J."/>
            <person name="Veneault-Fourrey C."/>
            <person name="Henrissat B."/>
            <person name="Grigoriev I."/>
            <person name="Martin F."/>
            <person name="Perotto S."/>
        </authorList>
    </citation>
    <scope>NUCLEOTIDE SEQUENCE [LARGE SCALE GENOMIC DNA]</scope>
    <source>
        <strain evidence="5 6">F</strain>
    </source>
</reference>
<keyword evidence="6" id="KW-1185">Reference proteome</keyword>
<dbReference type="EMBL" id="KZ613954">
    <property type="protein sequence ID" value="PMD34328.1"/>
    <property type="molecule type" value="Genomic_DNA"/>
</dbReference>
<dbReference type="GO" id="GO:0000981">
    <property type="term" value="F:DNA-binding transcription factor activity, RNA polymerase II-specific"/>
    <property type="evidence" value="ECO:0007669"/>
    <property type="project" value="InterPro"/>
</dbReference>
<dbReference type="PROSITE" id="PS50048">
    <property type="entry name" value="ZN2_CY6_FUNGAL_2"/>
    <property type="match status" value="1"/>
</dbReference>
<dbReference type="InterPro" id="IPR021858">
    <property type="entry name" value="Fun_TF"/>
</dbReference>
<dbReference type="SMART" id="SM00066">
    <property type="entry name" value="GAL4"/>
    <property type="match status" value="1"/>
</dbReference>
<protein>
    <recommendedName>
        <fullName evidence="4">Zn(2)-C6 fungal-type domain-containing protein</fullName>
    </recommendedName>
</protein>
<name>A0A2J6R740_HYAVF</name>
<evidence type="ECO:0000313" key="6">
    <source>
        <dbReference type="Proteomes" id="UP000235786"/>
    </source>
</evidence>
<organism evidence="5 6">
    <name type="scientific">Hyaloscypha variabilis (strain UAMH 11265 / GT02V1 / F)</name>
    <name type="common">Meliniomyces variabilis</name>
    <dbReference type="NCBI Taxonomy" id="1149755"/>
    <lineage>
        <taxon>Eukaryota</taxon>
        <taxon>Fungi</taxon>
        <taxon>Dikarya</taxon>
        <taxon>Ascomycota</taxon>
        <taxon>Pezizomycotina</taxon>
        <taxon>Leotiomycetes</taxon>
        <taxon>Helotiales</taxon>
        <taxon>Hyaloscyphaceae</taxon>
        <taxon>Hyaloscypha</taxon>
        <taxon>Hyaloscypha variabilis</taxon>
    </lineage>
</organism>
<feature type="region of interest" description="Disordered" evidence="3">
    <location>
        <begin position="190"/>
        <end position="211"/>
    </location>
</feature>
<proteinExistence type="predicted"/>
<evidence type="ECO:0000313" key="5">
    <source>
        <dbReference type="EMBL" id="PMD34328.1"/>
    </source>
</evidence>
<dbReference type="Pfam" id="PF11951">
    <property type="entry name" value="Fungal_trans_2"/>
    <property type="match status" value="1"/>
</dbReference>